<accession>A0A0L6V7S4</accession>
<evidence type="ECO:0000313" key="2">
    <source>
        <dbReference type="Proteomes" id="UP000037035"/>
    </source>
</evidence>
<organism evidence="1 2">
    <name type="scientific">Puccinia sorghi</name>
    <dbReference type="NCBI Taxonomy" id="27349"/>
    <lineage>
        <taxon>Eukaryota</taxon>
        <taxon>Fungi</taxon>
        <taxon>Dikarya</taxon>
        <taxon>Basidiomycota</taxon>
        <taxon>Pucciniomycotina</taxon>
        <taxon>Pucciniomycetes</taxon>
        <taxon>Pucciniales</taxon>
        <taxon>Pucciniaceae</taxon>
        <taxon>Puccinia</taxon>
    </lineage>
</organism>
<keyword evidence="2" id="KW-1185">Reference proteome</keyword>
<protein>
    <submittedName>
        <fullName evidence="1">Uncharacterized protein</fullName>
    </submittedName>
</protein>
<dbReference type="EMBL" id="LAVV01007181">
    <property type="protein sequence ID" value="KNZ56813.1"/>
    <property type="molecule type" value="Genomic_DNA"/>
</dbReference>
<comment type="caution">
    <text evidence="1">The sequence shown here is derived from an EMBL/GenBank/DDBJ whole genome shotgun (WGS) entry which is preliminary data.</text>
</comment>
<proteinExistence type="predicted"/>
<dbReference type="VEuPathDB" id="FungiDB:VP01_230g1"/>
<evidence type="ECO:0000313" key="1">
    <source>
        <dbReference type="EMBL" id="KNZ56813.1"/>
    </source>
</evidence>
<sequence>MSNTWALKVVWPGGARQLDEDQAACHHSEIILAHKYLVIVLSQLRLKVHTKPLQLFFHIKDACPTSPLESKALYIQEVLKFEEISPALKTSDQEDSVMIL</sequence>
<name>A0A0L6V7S4_9BASI</name>
<dbReference type="AlphaFoldDB" id="A0A0L6V7S4"/>
<reference evidence="1 2" key="1">
    <citation type="submission" date="2015-08" db="EMBL/GenBank/DDBJ databases">
        <title>Next Generation Sequencing and Analysis of the Genome of Puccinia sorghi L Schw, the Causal Agent of Maize Common Rust.</title>
        <authorList>
            <person name="Rochi L."/>
            <person name="Burguener G."/>
            <person name="Darino M."/>
            <person name="Turjanski A."/>
            <person name="Kreff E."/>
            <person name="Dieguez M.J."/>
            <person name="Sacco F."/>
        </authorList>
    </citation>
    <scope>NUCLEOTIDE SEQUENCE [LARGE SCALE GENOMIC DNA]</scope>
    <source>
        <strain evidence="1 2">RO10H11247</strain>
    </source>
</reference>
<dbReference type="Proteomes" id="UP000037035">
    <property type="component" value="Unassembled WGS sequence"/>
</dbReference>
<gene>
    <name evidence="1" type="ORF">VP01_230g1</name>
</gene>